<dbReference type="EMBL" id="QUNF01000040">
    <property type="protein sequence ID" value="REG77593.1"/>
    <property type="molecule type" value="Genomic_DNA"/>
</dbReference>
<dbReference type="AlphaFoldDB" id="A0A3E0D527"/>
<organism evidence="3 4">
    <name type="scientific">Algoriphagus antarcticus</name>
    <dbReference type="NCBI Taxonomy" id="238540"/>
    <lineage>
        <taxon>Bacteria</taxon>
        <taxon>Pseudomonadati</taxon>
        <taxon>Bacteroidota</taxon>
        <taxon>Cytophagia</taxon>
        <taxon>Cytophagales</taxon>
        <taxon>Cyclobacteriaceae</taxon>
        <taxon>Algoriphagus</taxon>
    </lineage>
</organism>
<sequence>MKDTDAKDLAITDVPQESRAFSGTINGNGTLEIKVLQLSVDSTVSRLITLVNEAKAQKSPTQLLTDKFEKFFVPSVLILVLILCFAFLVLEEPFSESFYRAIAGCCKPMRFGYCYWPILIRTQLKWSSIYPIHLHRCIAFLGAPY</sequence>
<name>A0A3E0D527_9BACT</name>
<dbReference type="PANTHER" id="PTHR48085:SF5">
    <property type="entry name" value="CADMIUM_ZINC-TRANSPORTING ATPASE HMA4-RELATED"/>
    <property type="match status" value="1"/>
</dbReference>
<protein>
    <submittedName>
        <fullName evidence="3">E1-E2 ATPase</fullName>
    </submittedName>
</protein>
<evidence type="ECO:0000256" key="1">
    <source>
        <dbReference type="ARBA" id="ARBA00006024"/>
    </source>
</evidence>
<proteinExistence type="inferred from homology"/>
<dbReference type="PANTHER" id="PTHR48085">
    <property type="entry name" value="CADMIUM/ZINC-TRANSPORTING ATPASE HMA2-RELATED"/>
    <property type="match status" value="1"/>
</dbReference>
<feature type="transmembrane region" description="Helical" evidence="2">
    <location>
        <begin position="71"/>
        <end position="90"/>
    </location>
</feature>
<dbReference type="InterPro" id="IPR051014">
    <property type="entry name" value="Cation_Transport_ATPase_IB"/>
</dbReference>
<gene>
    <name evidence="3" type="ORF">C8N25_1407</name>
</gene>
<keyword evidence="2" id="KW-1133">Transmembrane helix</keyword>
<keyword evidence="2" id="KW-0812">Transmembrane</keyword>
<comment type="similarity">
    <text evidence="1">Belongs to the cation transport ATPase (P-type) (TC 3.A.3) family. Type IB subfamily.</text>
</comment>
<dbReference type="GO" id="GO:0022857">
    <property type="term" value="F:transmembrane transporter activity"/>
    <property type="evidence" value="ECO:0007669"/>
    <property type="project" value="TreeGrafter"/>
</dbReference>
<evidence type="ECO:0000313" key="4">
    <source>
        <dbReference type="Proteomes" id="UP000256405"/>
    </source>
</evidence>
<dbReference type="Proteomes" id="UP000256405">
    <property type="component" value="Unassembled WGS sequence"/>
</dbReference>
<evidence type="ECO:0000256" key="2">
    <source>
        <dbReference type="SAM" id="Phobius"/>
    </source>
</evidence>
<keyword evidence="2" id="KW-0472">Membrane</keyword>
<evidence type="ECO:0000313" key="3">
    <source>
        <dbReference type="EMBL" id="REG77593.1"/>
    </source>
</evidence>
<dbReference type="GO" id="GO:0016020">
    <property type="term" value="C:membrane"/>
    <property type="evidence" value="ECO:0007669"/>
    <property type="project" value="TreeGrafter"/>
</dbReference>
<keyword evidence="4" id="KW-1185">Reference proteome</keyword>
<reference evidence="3 4" key="1">
    <citation type="submission" date="2018-08" db="EMBL/GenBank/DDBJ databases">
        <title>Genomic Encyclopedia of Archaeal and Bacterial Type Strains, Phase II (KMG-II): from individual species to whole genera.</title>
        <authorList>
            <person name="Goeker M."/>
        </authorList>
    </citation>
    <scope>NUCLEOTIDE SEQUENCE [LARGE SCALE GENOMIC DNA]</scope>
    <source>
        <strain evidence="3 4">DSM 15986</strain>
    </source>
</reference>
<comment type="caution">
    <text evidence="3">The sequence shown here is derived from an EMBL/GenBank/DDBJ whole genome shotgun (WGS) entry which is preliminary data.</text>
</comment>
<accession>A0A3E0D527</accession>